<dbReference type="Gene3D" id="3.30.560.10">
    <property type="entry name" value="Glucose Oxidase, domain 3"/>
    <property type="match status" value="1"/>
</dbReference>
<keyword evidence="2" id="KW-0325">Glycoprotein</keyword>
<dbReference type="InterPro" id="IPR007867">
    <property type="entry name" value="GMC_OxRtase_C"/>
</dbReference>
<evidence type="ECO:0000313" key="6">
    <source>
        <dbReference type="EMBL" id="KAF2759898.1"/>
    </source>
</evidence>
<dbReference type="InterPro" id="IPR012132">
    <property type="entry name" value="GMC_OxRdtase"/>
</dbReference>
<evidence type="ECO:0000256" key="1">
    <source>
        <dbReference type="ARBA" id="ARBA00010790"/>
    </source>
</evidence>
<feature type="signal peptide" evidence="4">
    <location>
        <begin position="1"/>
        <end position="22"/>
    </location>
</feature>
<evidence type="ECO:0000256" key="2">
    <source>
        <dbReference type="ARBA" id="ARBA00023180"/>
    </source>
</evidence>
<dbReference type="InterPro" id="IPR036188">
    <property type="entry name" value="FAD/NAD-bd_sf"/>
</dbReference>
<dbReference type="GO" id="GO:0050660">
    <property type="term" value="F:flavin adenine dinucleotide binding"/>
    <property type="evidence" value="ECO:0007669"/>
    <property type="project" value="InterPro"/>
</dbReference>
<dbReference type="GO" id="GO:0044550">
    <property type="term" value="P:secondary metabolite biosynthetic process"/>
    <property type="evidence" value="ECO:0007669"/>
    <property type="project" value="TreeGrafter"/>
</dbReference>
<protein>
    <submittedName>
        <fullName evidence="6">Alcohol oxidase</fullName>
    </submittedName>
</protein>
<dbReference type="Proteomes" id="UP000799437">
    <property type="component" value="Unassembled WGS sequence"/>
</dbReference>
<dbReference type="RefSeq" id="XP_033602349.1">
    <property type="nucleotide sequence ID" value="XM_033748879.1"/>
</dbReference>
<name>A0A6A6WAK8_9PEZI</name>
<accession>A0A6A6WAK8</accession>
<dbReference type="PIRSF" id="PIRSF000137">
    <property type="entry name" value="Alcohol_oxidase"/>
    <property type="match status" value="1"/>
</dbReference>
<dbReference type="PANTHER" id="PTHR11552:SF138">
    <property type="entry name" value="DEHYDROGENASE PKFF-RELATED"/>
    <property type="match status" value="1"/>
</dbReference>
<dbReference type="GeneID" id="54489933"/>
<evidence type="ECO:0000256" key="4">
    <source>
        <dbReference type="SAM" id="SignalP"/>
    </source>
</evidence>
<dbReference type="PANTHER" id="PTHR11552">
    <property type="entry name" value="GLUCOSE-METHANOL-CHOLINE GMC OXIDOREDUCTASE"/>
    <property type="match status" value="1"/>
</dbReference>
<proteinExistence type="inferred from homology"/>
<feature type="active site" description="Proton donor" evidence="3">
    <location>
        <position position="556"/>
    </location>
</feature>
<dbReference type="EMBL" id="ML996569">
    <property type="protein sequence ID" value="KAF2759898.1"/>
    <property type="molecule type" value="Genomic_DNA"/>
</dbReference>
<feature type="active site" description="Proton acceptor" evidence="3">
    <location>
        <position position="599"/>
    </location>
</feature>
<comment type="similarity">
    <text evidence="1">Belongs to the GMC oxidoreductase family.</text>
</comment>
<evidence type="ECO:0000313" key="7">
    <source>
        <dbReference type="Proteomes" id="UP000799437"/>
    </source>
</evidence>
<feature type="chain" id="PRO_5025330229" evidence="4">
    <location>
        <begin position="23"/>
        <end position="621"/>
    </location>
</feature>
<sequence>MHASKSLTGLIAALGIANICCASLLNQYLAPGKLSGNSFGLPGANATYDYVVVGAGLAGSIVAARLAENLPDATVAVVEAGSFYEISNGNYSQIPHYSPRFAGSDPDDWHPLIDWGLVTEPVNAGAGRRFLYAQGKTLGGSSARNQQIYHRGTKGWHQSIVDATGDDAWNWENMFPFMKTSFSFTPPDVRFRAANATANFSLEAYDIPGGPAQLSFPKHAQPISSYGPDAYAAAGFNATPDFLQGNLLGYGYWSFTLNPEDSTRSSTETSFLSPALEKTSLKVYQSCMARNILFDENKKATGVNVTVQGIKSFMLSARKEVIVSTGAMHSPQLLMVSGVGPESTLNQFSIPIVAALPHVGQNLHDTPNLGGITHSMNVDSASTFESNPATFAAASEQFFTNGSGPLSSPSGDFAGWEVLPKSSRTGLSNSTLQWLDSIPSDWPTAEYVLGAGSSSLLQAGNTNTRLGNVGVLLTASKARGSVTLASASNADQPIINIPWLASPEDREVAIAAFKRARTIASHVAAFGDEVRPGANVTSDAQILDYIMTKGLSAIHHAASTCRMGKSAEDGVVDSQGRVFGVQGLRVVDASVLPYSAPGHTQGVTYAVAEKLVADIIRDGME</sequence>
<dbReference type="Pfam" id="PF00732">
    <property type="entry name" value="GMC_oxred_N"/>
    <property type="match status" value="1"/>
</dbReference>
<dbReference type="OrthoDB" id="269227at2759"/>
<feature type="domain" description="Glucose-methanol-choline oxidoreductase N-terminal" evidence="5">
    <location>
        <begin position="326"/>
        <end position="340"/>
    </location>
</feature>
<dbReference type="PROSITE" id="PS00624">
    <property type="entry name" value="GMC_OXRED_2"/>
    <property type="match status" value="1"/>
</dbReference>
<organism evidence="6 7">
    <name type="scientific">Pseudovirgaria hyperparasitica</name>
    <dbReference type="NCBI Taxonomy" id="470096"/>
    <lineage>
        <taxon>Eukaryota</taxon>
        <taxon>Fungi</taxon>
        <taxon>Dikarya</taxon>
        <taxon>Ascomycota</taxon>
        <taxon>Pezizomycotina</taxon>
        <taxon>Dothideomycetes</taxon>
        <taxon>Dothideomycetes incertae sedis</taxon>
        <taxon>Acrospermales</taxon>
        <taxon>Acrospermaceae</taxon>
        <taxon>Pseudovirgaria</taxon>
    </lineage>
</organism>
<dbReference type="Pfam" id="PF05199">
    <property type="entry name" value="GMC_oxred_C"/>
    <property type="match status" value="1"/>
</dbReference>
<evidence type="ECO:0000259" key="5">
    <source>
        <dbReference type="PROSITE" id="PS00624"/>
    </source>
</evidence>
<dbReference type="GO" id="GO:0016614">
    <property type="term" value="F:oxidoreductase activity, acting on CH-OH group of donors"/>
    <property type="evidence" value="ECO:0007669"/>
    <property type="project" value="InterPro"/>
</dbReference>
<gene>
    <name evidence="6" type="ORF">EJ05DRAFT_526607</name>
</gene>
<evidence type="ECO:0000256" key="3">
    <source>
        <dbReference type="PIRSR" id="PIRSR000137-1"/>
    </source>
</evidence>
<dbReference type="SUPFAM" id="SSF51905">
    <property type="entry name" value="FAD/NAD(P)-binding domain"/>
    <property type="match status" value="1"/>
</dbReference>
<keyword evidence="7" id="KW-1185">Reference proteome</keyword>
<dbReference type="Gene3D" id="3.50.50.60">
    <property type="entry name" value="FAD/NAD(P)-binding domain"/>
    <property type="match status" value="1"/>
</dbReference>
<dbReference type="SUPFAM" id="SSF54373">
    <property type="entry name" value="FAD-linked reductases, C-terminal domain"/>
    <property type="match status" value="1"/>
</dbReference>
<keyword evidence="4" id="KW-0732">Signal</keyword>
<dbReference type="InterPro" id="IPR000172">
    <property type="entry name" value="GMC_OxRdtase_N"/>
</dbReference>
<reference evidence="6" key="1">
    <citation type="journal article" date="2020" name="Stud. Mycol.">
        <title>101 Dothideomycetes genomes: a test case for predicting lifestyles and emergence of pathogens.</title>
        <authorList>
            <person name="Haridas S."/>
            <person name="Albert R."/>
            <person name="Binder M."/>
            <person name="Bloem J."/>
            <person name="Labutti K."/>
            <person name="Salamov A."/>
            <person name="Andreopoulos B."/>
            <person name="Baker S."/>
            <person name="Barry K."/>
            <person name="Bills G."/>
            <person name="Bluhm B."/>
            <person name="Cannon C."/>
            <person name="Castanera R."/>
            <person name="Culley D."/>
            <person name="Daum C."/>
            <person name="Ezra D."/>
            <person name="Gonzalez J."/>
            <person name="Henrissat B."/>
            <person name="Kuo A."/>
            <person name="Liang C."/>
            <person name="Lipzen A."/>
            <person name="Lutzoni F."/>
            <person name="Magnuson J."/>
            <person name="Mondo S."/>
            <person name="Nolan M."/>
            <person name="Ohm R."/>
            <person name="Pangilinan J."/>
            <person name="Park H.-J."/>
            <person name="Ramirez L."/>
            <person name="Alfaro M."/>
            <person name="Sun H."/>
            <person name="Tritt A."/>
            <person name="Yoshinaga Y."/>
            <person name="Zwiers L.-H."/>
            <person name="Turgeon B."/>
            <person name="Goodwin S."/>
            <person name="Spatafora J."/>
            <person name="Crous P."/>
            <person name="Grigoriev I."/>
        </authorList>
    </citation>
    <scope>NUCLEOTIDE SEQUENCE</scope>
    <source>
        <strain evidence="6">CBS 121739</strain>
    </source>
</reference>
<dbReference type="AlphaFoldDB" id="A0A6A6WAK8"/>